<gene>
    <name evidence="1" type="ORF">J0X12_15005</name>
</gene>
<organism evidence="1 2">
    <name type="scientific">Sneathiella sedimenti</name>
    <dbReference type="NCBI Taxonomy" id="2816034"/>
    <lineage>
        <taxon>Bacteria</taxon>
        <taxon>Pseudomonadati</taxon>
        <taxon>Pseudomonadota</taxon>
        <taxon>Alphaproteobacteria</taxon>
        <taxon>Sneathiellales</taxon>
        <taxon>Sneathiellaceae</taxon>
        <taxon>Sneathiella</taxon>
    </lineage>
</organism>
<name>A0ABS3F8Y3_9PROT</name>
<reference evidence="1 2" key="1">
    <citation type="submission" date="2021-03" db="EMBL/GenBank/DDBJ databases">
        <title>Sneathiella sp. CAU 1612 isolated from Kang Won-do.</title>
        <authorList>
            <person name="Kim W."/>
        </authorList>
    </citation>
    <scope>NUCLEOTIDE SEQUENCE [LARGE SCALE GENOMIC DNA]</scope>
    <source>
        <strain evidence="1 2">CAU 1612</strain>
    </source>
</reference>
<dbReference type="RefSeq" id="WP_207047249.1">
    <property type="nucleotide sequence ID" value="NZ_JAFLNC010000005.1"/>
</dbReference>
<sequence>MGGSGSGTWYRWSKKTVVEDGLTLDLFKLVREKAIIPGKHVRGSLTWWNNRTDEERASISYEADLIDPYAAWVRLHYHRDGTPEDYKVRMAVTYPHYGGMRWWFVCPANGSRVAKLHLPPGGNLFASRAAYRLGYNSQQESPMFRYLSQAQDIRRRLGGSTCIDEWFPKKPKGMHWKTYEKLQAKCELYEQRCNSMAAQRFGGMF</sequence>
<evidence type="ECO:0000313" key="2">
    <source>
        <dbReference type="Proteomes" id="UP000664761"/>
    </source>
</evidence>
<dbReference type="Proteomes" id="UP000664761">
    <property type="component" value="Unassembled WGS sequence"/>
</dbReference>
<keyword evidence="2" id="KW-1185">Reference proteome</keyword>
<protein>
    <submittedName>
        <fullName evidence="1">Uncharacterized protein</fullName>
    </submittedName>
</protein>
<accession>A0ABS3F8Y3</accession>
<proteinExistence type="predicted"/>
<comment type="caution">
    <text evidence="1">The sequence shown here is derived from an EMBL/GenBank/DDBJ whole genome shotgun (WGS) entry which is preliminary data.</text>
</comment>
<evidence type="ECO:0000313" key="1">
    <source>
        <dbReference type="EMBL" id="MBO0334933.1"/>
    </source>
</evidence>
<dbReference type="EMBL" id="JAFLNC010000005">
    <property type="protein sequence ID" value="MBO0334933.1"/>
    <property type="molecule type" value="Genomic_DNA"/>
</dbReference>